<dbReference type="HAMAP" id="MF_00088">
    <property type="entry name" value="KhpA"/>
    <property type="match status" value="1"/>
</dbReference>
<organism evidence="4 5">
    <name type="scientific">Hydrogenobacter hydrogenophilus</name>
    <dbReference type="NCBI Taxonomy" id="35835"/>
    <lineage>
        <taxon>Bacteria</taxon>
        <taxon>Pseudomonadati</taxon>
        <taxon>Aquificota</taxon>
        <taxon>Aquificia</taxon>
        <taxon>Aquificales</taxon>
        <taxon>Aquificaceae</taxon>
        <taxon>Hydrogenobacter</taxon>
    </lineage>
</organism>
<comment type="subcellular location">
    <subcellularLocation>
        <location evidence="3">Cytoplasm</location>
    </subcellularLocation>
</comment>
<evidence type="ECO:0000313" key="5">
    <source>
        <dbReference type="Proteomes" id="UP000218627"/>
    </source>
</evidence>
<sequence>MSQLRDIVEITAKSLVDNPEHVNVVEIEGEKTVVIELRVDQKDLGKVIGKQGRIARSLRTILSAMGRKINKRVVLEILE</sequence>
<dbReference type="RefSeq" id="WP_096601878.1">
    <property type="nucleotide sequence ID" value="NZ_OBEN01000004.1"/>
</dbReference>
<comment type="similarity">
    <text evidence="3">Belongs to the KhpA RNA-binding protein family.</text>
</comment>
<evidence type="ECO:0000256" key="2">
    <source>
        <dbReference type="ARBA" id="ARBA00022884"/>
    </source>
</evidence>
<keyword evidence="1 3" id="KW-0963">Cytoplasm</keyword>
<dbReference type="EMBL" id="OBEN01000004">
    <property type="protein sequence ID" value="SNZ14056.1"/>
    <property type="molecule type" value="Genomic_DNA"/>
</dbReference>
<dbReference type="Pfam" id="PF13083">
    <property type="entry name" value="KH_KhpA-B"/>
    <property type="match status" value="1"/>
</dbReference>
<accession>A0A285P1M5</accession>
<dbReference type="PROSITE" id="PS50084">
    <property type="entry name" value="KH_TYPE_1"/>
    <property type="match status" value="1"/>
</dbReference>
<dbReference type="InterPro" id="IPR015946">
    <property type="entry name" value="KH_dom-like_a/b"/>
</dbReference>
<dbReference type="OrthoDB" id="9812389at2"/>
<dbReference type="PANTHER" id="PTHR34654">
    <property type="entry name" value="UPF0109 PROTEIN SCO5592"/>
    <property type="match status" value="1"/>
</dbReference>
<dbReference type="AlphaFoldDB" id="A0A285P1M5"/>
<keyword evidence="5" id="KW-1185">Reference proteome</keyword>
<dbReference type="GO" id="GO:0005737">
    <property type="term" value="C:cytoplasm"/>
    <property type="evidence" value="ECO:0007669"/>
    <property type="project" value="UniProtKB-SubCell"/>
</dbReference>
<keyword evidence="2 3" id="KW-0694">RNA-binding</keyword>
<dbReference type="Gene3D" id="3.30.300.20">
    <property type="match status" value="1"/>
</dbReference>
<dbReference type="InterPro" id="IPR009019">
    <property type="entry name" value="KH_sf_prok-type"/>
</dbReference>
<comment type="function">
    <text evidence="3">A probable RNA-binding protein.</text>
</comment>
<dbReference type="CDD" id="cd22533">
    <property type="entry name" value="KH-II_YlqC-like"/>
    <property type="match status" value="1"/>
</dbReference>
<evidence type="ECO:0000256" key="3">
    <source>
        <dbReference type="HAMAP-Rule" id="MF_00088"/>
    </source>
</evidence>
<gene>
    <name evidence="3" type="primary">khpA</name>
    <name evidence="4" type="ORF">SAMN06265353_0968</name>
</gene>
<evidence type="ECO:0000256" key="1">
    <source>
        <dbReference type="ARBA" id="ARBA00022490"/>
    </source>
</evidence>
<dbReference type="InterPro" id="IPR020627">
    <property type="entry name" value="KhpA"/>
</dbReference>
<dbReference type="GO" id="GO:0003723">
    <property type="term" value="F:RNA binding"/>
    <property type="evidence" value="ECO:0007669"/>
    <property type="project" value="UniProtKB-UniRule"/>
</dbReference>
<evidence type="ECO:0000313" key="4">
    <source>
        <dbReference type="EMBL" id="SNZ14056.1"/>
    </source>
</evidence>
<protein>
    <recommendedName>
        <fullName evidence="3">RNA-binding protein KhpA</fullName>
    </recommendedName>
    <alternativeName>
        <fullName evidence="3">KH-domain protein A</fullName>
    </alternativeName>
</protein>
<dbReference type="PANTHER" id="PTHR34654:SF1">
    <property type="entry name" value="RNA-BINDING PROTEIN KHPA"/>
    <property type="match status" value="1"/>
</dbReference>
<dbReference type="Proteomes" id="UP000218627">
    <property type="component" value="Unassembled WGS sequence"/>
</dbReference>
<proteinExistence type="inferred from homology"/>
<reference evidence="5" key="1">
    <citation type="submission" date="2017-09" db="EMBL/GenBank/DDBJ databases">
        <authorList>
            <person name="Varghese N."/>
            <person name="Submissions S."/>
        </authorList>
    </citation>
    <scope>NUCLEOTIDE SEQUENCE [LARGE SCALE GENOMIC DNA]</scope>
    <source>
        <strain evidence="5">DSM 2913</strain>
    </source>
</reference>
<dbReference type="SUPFAM" id="SSF54814">
    <property type="entry name" value="Prokaryotic type KH domain (KH-domain type II)"/>
    <property type="match status" value="1"/>
</dbReference>
<name>A0A285P1M5_9AQUI</name>